<dbReference type="InterPro" id="IPR008984">
    <property type="entry name" value="SMAD_FHA_dom_sf"/>
</dbReference>
<name>A0A5C1YBN4_9MICO</name>
<keyword evidence="4" id="KW-1185">Reference proteome</keyword>
<proteinExistence type="predicted"/>
<evidence type="ECO:0000256" key="1">
    <source>
        <dbReference type="ARBA" id="ARBA00022553"/>
    </source>
</evidence>
<dbReference type="SUPFAM" id="SSF49879">
    <property type="entry name" value="SMAD/FHA domain"/>
    <property type="match status" value="1"/>
</dbReference>
<reference evidence="3 4" key="1">
    <citation type="submission" date="2019-09" db="EMBL/GenBank/DDBJ databases">
        <title>Genome sequencing of strain KACC 19306.</title>
        <authorList>
            <person name="Heo J."/>
            <person name="Kim S.-J."/>
            <person name="Kim J.-S."/>
            <person name="Hong S.-B."/>
            <person name="Kwon S.-W."/>
        </authorList>
    </citation>
    <scope>NUCLEOTIDE SEQUENCE [LARGE SCALE GENOMIC DNA]</scope>
    <source>
        <strain evidence="3 4">KACC 19306</strain>
    </source>
</reference>
<dbReference type="Proteomes" id="UP000324678">
    <property type="component" value="Chromosome"/>
</dbReference>
<feature type="domain" description="FHA" evidence="2">
    <location>
        <begin position="260"/>
        <end position="320"/>
    </location>
</feature>
<dbReference type="Gene3D" id="2.60.200.20">
    <property type="match status" value="1"/>
</dbReference>
<evidence type="ECO:0000313" key="3">
    <source>
        <dbReference type="EMBL" id="QEO13421.1"/>
    </source>
</evidence>
<accession>A0A5C1YBN4</accession>
<sequence length="365" mass="39176">MNGVRSDGIHCVQGSWRRIRSPERDRTATLRPERWQTGGMVDGRIRVARERGRPEWEVIAGVRFVVALEAPAQPAAVRAFILAAGAEDATLEQLIAATPLAGEPGEAFALAWWPPATDALPDVTVVARGAAVVDLASPGGSRRFEARDVRPWHLAEFGDVEQIRISGPGAPLDGDASGELLGAGGRATGVTAVEWRAPQGALDAMRAQAWASPEDEVDTRLLAHASPGSSDPIEPVEARAEPVPRFRIGQGPPRDIRSRIVLGRRPAAPRLPGDPVELVRLEDDQRVVSASHLELRAEGGRVVATDLRSTNGTIVESAARIHRMRSGESIVVRPGARLRLGGDTIIEILPPRIDRPRGLDRQAPA</sequence>
<dbReference type="KEGG" id="ail:FLP10_02580"/>
<dbReference type="OrthoDB" id="5485098at2"/>
<evidence type="ECO:0000259" key="2">
    <source>
        <dbReference type="PROSITE" id="PS50006"/>
    </source>
</evidence>
<organism evidence="3 4">
    <name type="scientific">Agromyces intestinalis</name>
    <dbReference type="NCBI Taxonomy" id="2592652"/>
    <lineage>
        <taxon>Bacteria</taxon>
        <taxon>Bacillati</taxon>
        <taxon>Actinomycetota</taxon>
        <taxon>Actinomycetes</taxon>
        <taxon>Micrococcales</taxon>
        <taxon>Microbacteriaceae</taxon>
        <taxon>Agromyces</taxon>
    </lineage>
</organism>
<dbReference type="Pfam" id="PF00498">
    <property type="entry name" value="FHA"/>
    <property type="match status" value="1"/>
</dbReference>
<dbReference type="CDD" id="cd00060">
    <property type="entry name" value="FHA"/>
    <property type="match status" value="1"/>
</dbReference>
<evidence type="ECO:0000313" key="4">
    <source>
        <dbReference type="Proteomes" id="UP000324678"/>
    </source>
</evidence>
<keyword evidence="1" id="KW-0597">Phosphoprotein</keyword>
<dbReference type="AlphaFoldDB" id="A0A5C1YBN4"/>
<protein>
    <submittedName>
        <fullName evidence="3">FHA domain-containing protein</fullName>
    </submittedName>
</protein>
<dbReference type="EMBL" id="CP043505">
    <property type="protein sequence ID" value="QEO13421.1"/>
    <property type="molecule type" value="Genomic_DNA"/>
</dbReference>
<dbReference type="InterPro" id="IPR000253">
    <property type="entry name" value="FHA_dom"/>
</dbReference>
<dbReference type="PROSITE" id="PS50006">
    <property type="entry name" value="FHA_DOMAIN"/>
    <property type="match status" value="1"/>
</dbReference>
<gene>
    <name evidence="3" type="ORF">FLP10_02580</name>
</gene>